<evidence type="ECO:0000313" key="10">
    <source>
        <dbReference type="Ensembl" id="ENSLACP00000006170.2"/>
    </source>
</evidence>
<evidence type="ECO:0000256" key="2">
    <source>
        <dbReference type="ARBA" id="ARBA00022692"/>
    </source>
</evidence>
<dbReference type="PROSITE" id="PS50262">
    <property type="entry name" value="G_PROTEIN_RECEP_F1_2"/>
    <property type="match status" value="1"/>
</dbReference>
<feature type="transmembrane region" description="Helical" evidence="8">
    <location>
        <begin position="32"/>
        <end position="53"/>
    </location>
</feature>
<sequence>MNTLSATKCSGNGSYNNITVLGKDTFHVPLTIIYITVFIGGITGVIVMSFHLCKINTRSVTTAAVVNLIVLHSLFLLTVPFRIAYYFQHTWAFGMAFCRMVSAMIHIHMYLCFGFYVIILIIRYLAFFQQRDTMEFYRHLHAIAASVTIWVVVLLVVFPIFIIDYGMSKSYNKDECFQFQGELCNNYVANFNYLVIAIVLSVVSGLICCQIIILARVIRNSQGPLLAHQEFAAQMKSLFFIVIIITCYVPYNLFRIYYLYRIIAVPNPKLVGYNDLFLALTALSCFDLCAFSSRFIEACCRTCSRLPWVCCFS</sequence>
<evidence type="ECO:0000313" key="11">
    <source>
        <dbReference type="Proteomes" id="UP000008672"/>
    </source>
</evidence>
<reference evidence="10" key="3">
    <citation type="submission" date="2025-09" db="UniProtKB">
        <authorList>
            <consortium name="Ensembl"/>
        </authorList>
    </citation>
    <scope>IDENTIFICATION</scope>
</reference>
<feature type="transmembrane region" description="Helical" evidence="8">
    <location>
        <begin position="238"/>
        <end position="257"/>
    </location>
</feature>
<keyword evidence="5 8" id="KW-0472">Membrane</keyword>
<keyword evidence="4" id="KW-0297">G-protein coupled receptor</keyword>
<evidence type="ECO:0000259" key="9">
    <source>
        <dbReference type="PROSITE" id="PS50262"/>
    </source>
</evidence>
<keyword evidence="11" id="KW-1185">Reference proteome</keyword>
<evidence type="ECO:0000256" key="1">
    <source>
        <dbReference type="ARBA" id="ARBA00004141"/>
    </source>
</evidence>
<feature type="transmembrane region" description="Helical" evidence="8">
    <location>
        <begin position="277"/>
        <end position="296"/>
    </location>
</feature>
<dbReference type="STRING" id="7897.ENSLACP00000006170"/>
<dbReference type="PANTHER" id="PTHR24237:SF35">
    <property type="entry name" value="G-PROTEIN COUPLED RECEPTOR 141-RELATED"/>
    <property type="match status" value="1"/>
</dbReference>
<dbReference type="SUPFAM" id="SSF81321">
    <property type="entry name" value="Family A G protein-coupled receptor-like"/>
    <property type="match status" value="1"/>
</dbReference>
<dbReference type="OMA" id="FRIYYLY"/>
<proteinExistence type="predicted"/>
<dbReference type="InterPro" id="IPR017452">
    <property type="entry name" value="GPCR_Rhodpsn_7TM"/>
</dbReference>
<dbReference type="GO" id="GO:0016020">
    <property type="term" value="C:membrane"/>
    <property type="evidence" value="ECO:0007669"/>
    <property type="project" value="UniProtKB-SubCell"/>
</dbReference>
<reference evidence="11" key="1">
    <citation type="submission" date="2011-08" db="EMBL/GenBank/DDBJ databases">
        <title>The draft genome of Latimeria chalumnae.</title>
        <authorList>
            <person name="Di Palma F."/>
            <person name="Alfoldi J."/>
            <person name="Johnson J."/>
            <person name="Berlin A."/>
            <person name="Gnerre S."/>
            <person name="Jaffe D."/>
            <person name="MacCallum I."/>
            <person name="Young S."/>
            <person name="Walker B.J."/>
            <person name="Lander E."/>
            <person name="Lindblad-Toh K."/>
        </authorList>
    </citation>
    <scope>NUCLEOTIDE SEQUENCE [LARGE SCALE GENOMIC DNA]</scope>
    <source>
        <strain evidence="11">Wild caught</strain>
    </source>
</reference>
<evidence type="ECO:0000256" key="7">
    <source>
        <dbReference type="ARBA" id="ARBA00023224"/>
    </source>
</evidence>
<dbReference type="EMBL" id="AFYH01235185">
    <property type="status" value="NOT_ANNOTATED_CDS"/>
    <property type="molecule type" value="Genomic_DNA"/>
</dbReference>
<evidence type="ECO:0000256" key="3">
    <source>
        <dbReference type="ARBA" id="ARBA00022989"/>
    </source>
</evidence>
<dbReference type="InterPro" id="IPR047160">
    <property type="entry name" value="GP183-like"/>
</dbReference>
<name>H3A949_LATCH</name>
<dbReference type="HOGENOM" id="CLU_069285_0_0_1"/>
<organism evidence="10 11">
    <name type="scientific">Latimeria chalumnae</name>
    <name type="common">Coelacanth</name>
    <dbReference type="NCBI Taxonomy" id="7897"/>
    <lineage>
        <taxon>Eukaryota</taxon>
        <taxon>Metazoa</taxon>
        <taxon>Chordata</taxon>
        <taxon>Craniata</taxon>
        <taxon>Vertebrata</taxon>
        <taxon>Euteleostomi</taxon>
        <taxon>Coelacanthiformes</taxon>
        <taxon>Coelacanthidae</taxon>
        <taxon>Latimeria</taxon>
    </lineage>
</organism>
<dbReference type="GO" id="GO:0008142">
    <property type="term" value="F:oxysterol binding"/>
    <property type="evidence" value="ECO:0007669"/>
    <property type="project" value="InterPro"/>
</dbReference>
<dbReference type="PANTHER" id="PTHR24237">
    <property type="entry name" value="G-PROTEIN COUPLED RECEPTOR"/>
    <property type="match status" value="1"/>
</dbReference>
<evidence type="ECO:0000256" key="5">
    <source>
        <dbReference type="ARBA" id="ARBA00023136"/>
    </source>
</evidence>
<dbReference type="Ensembl" id="ENSLACT00000006222.2">
    <property type="protein sequence ID" value="ENSLACP00000006170.2"/>
    <property type="gene ID" value="ENSLACG00000005473.2"/>
</dbReference>
<feature type="transmembrane region" description="Helical" evidence="8">
    <location>
        <begin position="107"/>
        <end position="128"/>
    </location>
</feature>
<feature type="transmembrane region" description="Helical" evidence="8">
    <location>
        <begin position="193"/>
        <end position="218"/>
    </location>
</feature>
<keyword evidence="3 8" id="KW-1133">Transmembrane helix</keyword>
<dbReference type="InterPro" id="IPR000276">
    <property type="entry name" value="GPCR_Rhodpsn"/>
</dbReference>
<dbReference type="FunCoup" id="H3A949">
    <property type="interactions" value="226"/>
</dbReference>
<dbReference type="Gene3D" id="1.20.1070.10">
    <property type="entry name" value="Rhodopsin 7-helix transmembrane proteins"/>
    <property type="match status" value="1"/>
</dbReference>
<gene>
    <name evidence="10" type="primary">GPR141</name>
</gene>
<evidence type="ECO:0000256" key="8">
    <source>
        <dbReference type="SAM" id="Phobius"/>
    </source>
</evidence>
<dbReference type="Pfam" id="PF00001">
    <property type="entry name" value="7tm_1"/>
    <property type="match status" value="1"/>
</dbReference>
<keyword evidence="7" id="KW-0807">Transducer</keyword>
<dbReference type="AlphaFoldDB" id="H3A949"/>
<dbReference type="CDD" id="cd14994">
    <property type="entry name" value="7tmA_GPR141"/>
    <property type="match status" value="1"/>
</dbReference>
<evidence type="ECO:0000256" key="6">
    <source>
        <dbReference type="ARBA" id="ARBA00023170"/>
    </source>
</evidence>
<dbReference type="Proteomes" id="UP000008672">
    <property type="component" value="Unassembled WGS sequence"/>
</dbReference>
<comment type="subcellular location">
    <subcellularLocation>
        <location evidence="1">Membrane</location>
        <topology evidence="1">Multi-pass membrane protein</topology>
    </subcellularLocation>
</comment>
<reference evidence="10" key="2">
    <citation type="submission" date="2025-08" db="UniProtKB">
        <authorList>
            <consortium name="Ensembl"/>
        </authorList>
    </citation>
    <scope>IDENTIFICATION</scope>
</reference>
<keyword evidence="6" id="KW-0675">Receptor</keyword>
<accession>H3A949</accession>
<keyword evidence="2 8" id="KW-0812">Transmembrane</keyword>
<protein>
    <submittedName>
        <fullName evidence="10">G protein-coupled receptor 141</fullName>
    </submittedName>
</protein>
<dbReference type="GO" id="GO:0004930">
    <property type="term" value="F:G protein-coupled receptor activity"/>
    <property type="evidence" value="ECO:0007669"/>
    <property type="project" value="UniProtKB-KW"/>
</dbReference>
<feature type="transmembrane region" description="Helical" evidence="8">
    <location>
        <begin position="65"/>
        <end position="87"/>
    </location>
</feature>
<dbReference type="OrthoDB" id="9947118at2759"/>
<evidence type="ECO:0000256" key="4">
    <source>
        <dbReference type="ARBA" id="ARBA00023040"/>
    </source>
</evidence>
<dbReference type="KEGG" id="lcm:102352738"/>
<dbReference type="GeneTree" id="ENSGT01030000234518"/>
<feature type="domain" description="G-protein coupled receptors family 1 profile" evidence="9">
    <location>
        <begin position="40"/>
        <end position="257"/>
    </location>
</feature>
<feature type="transmembrane region" description="Helical" evidence="8">
    <location>
        <begin position="140"/>
        <end position="163"/>
    </location>
</feature>
<dbReference type="InParanoid" id="H3A949"/>
<dbReference type="eggNOG" id="ENOG502RXS2">
    <property type="taxonomic scope" value="Eukaryota"/>
</dbReference>